<feature type="active site" description="Electrophile" evidence="8">
    <location>
        <position position="92"/>
    </location>
</feature>
<keyword evidence="5 8" id="KW-0963">Cytoplasm</keyword>
<organism evidence="10 11">
    <name type="scientific">Aliidiomarina minuta</name>
    <dbReference type="NCBI Taxonomy" id="880057"/>
    <lineage>
        <taxon>Bacteria</taxon>
        <taxon>Pseudomonadati</taxon>
        <taxon>Pseudomonadota</taxon>
        <taxon>Gammaproteobacteria</taxon>
        <taxon>Alteromonadales</taxon>
        <taxon>Idiomarinaceae</taxon>
        <taxon>Aliidiomarina</taxon>
    </lineage>
</organism>
<evidence type="ECO:0000256" key="6">
    <source>
        <dbReference type="ARBA" id="ARBA00023152"/>
    </source>
</evidence>
<dbReference type="Gene3D" id="3.20.20.70">
    <property type="entry name" value="Aldolase class I"/>
    <property type="match status" value="1"/>
</dbReference>
<dbReference type="PANTHER" id="PTHR21139">
    <property type="entry name" value="TRIOSEPHOSPHATE ISOMERASE"/>
    <property type="match status" value="1"/>
</dbReference>
<evidence type="ECO:0000313" key="11">
    <source>
        <dbReference type="Proteomes" id="UP000288293"/>
    </source>
</evidence>
<dbReference type="Proteomes" id="UP000288293">
    <property type="component" value="Unassembled WGS sequence"/>
</dbReference>
<evidence type="ECO:0000256" key="2">
    <source>
        <dbReference type="ARBA" id="ARBA00004939"/>
    </source>
</evidence>
<dbReference type="GO" id="GO:0046166">
    <property type="term" value="P:glyceraldehyde-3-phosphate biosynthetic process"/>
    <property type="evidence" value="ECO:0007669"/>
    <property type="project" value="TreeGrafter"/>
</dbReference>
<evidence type="ECO:0000256" key="5">
    <source>
        <dbReference type="ARBA" id="ARBA00022490"/>
    </source>
</evidence>
<feature type="binding site" evidence="8">
    <location>
        <begin position="227"/>
        <end position="228"/>
    </location>
    <ligand>
        <name>substrate</name>
    </ligand>
</feature>
<dbReference type="RefSeq" id="WP_126801959.1">
    <property type="nucleotide sequence ID" value="NZ_PIPL01000001.1"/>
</dbReference>
<evidence type="ECO:0000256" key="8">
    <source>
        <dbReference type="HAMAP-Rule" id="MF_00147"/>
    </source>
</evidence>
<dbReference type="PROSITE" id="PS51440">
    <property type="entry name" value="TIM_2"/>
    <property type="match status" value="1"/>
</dbReference>
<dbReference type="AlphaFoldDB" id="A0A432W5E5"/>
<dbReference type="SUPFAM" id="SSF51351">
    <property type="entry name" value="Triosephosphate isomerase (TIM)"/>
    <property type="match status" value="1"/>
</dbReference>
<evidence type="ECO:0000256" key="4">
    <source>
        <dbReference type="ARBA" id="ARBA00022432"/>
    </source>
</evidence>
<comment type="function">
    <text evidence="8">Involved in the gluconeogenesis. Catalyzes stereospecifically the conversion of dihydroxyacetone phosphate (DHAP) to D-glyceraldehyde-3-phosphate (G3P).</text>
</comment>
<comment type="pathway">
    <text evidence="8 9">Carbohydrate biosynthesis; gluconeogenesis.</text>
</comment>
<feature type="binding site" evidence="8">
    <location>
        <position position="206"/>
    </location>
    <ligand>
        <name>substrate</name>
    </ligand>
</feature>
<comment type="pathway">
    <text evidence="2">Carbohydrate metabolism; erythritol degradation.</text>
</comment>
<keyword evidence="11" id="KW-1185">Reference proteome</keyword>
<comment type="catalytic activity">
    <reaction evidence="8 9">
        <text>D-glyceraldehyde 3-phosphate = dihydroxyacetone phosphate</text>
        <dbReference type="Rhea" id="RHEA:18585"/>
        <dbReference type="ChEBI" id="CHEBI:57642"/>
        <dbReference type="ChEBI" id="CHEBI:59776"/>
        <dbReference type="EC" id="5.3.1.1"/>
    </reaction>
</comment>
<feature type="active site" description="Proton acceptor" evidence="8">
    <location>
        <position position="161"/>
    </location>
</feature>
<evidence type="ECO:0000256" key="3">
    <source>
        <dbReference type="ARBA" id="ARBA00007422"/>
    </source>
</evidence>
<evidence type="ECO:0000256" key="1">
    <source>
        <dbReference type="ARBA" id="ARBA00004680"/>
    </source>
</evidence>
<dbReference type="FunFam" id="3.20.20.70:FF:000016">
    <property type="entry name" value="Triosephosphate isomerase"/>
    <property type="match status" value="1"/>
</dbReference>
<dbReference type="GO" id="GO:0004807">
    <property type="term" value="F:triose-phosphate isomerase activity"/>
    <property type="evidence" value="ECO:0007669"/>
    <property type="project" value="UniProtKB-UniRule"/>
</dbReference>
<dbReference type="InterPro" id="IPR035990">
    <property type="entry name" value="TIM_sf"/>
</dbReference>
<dbReference type="GO" id="GO:0006096">
    <property type="term" value="P:glycolytic process"/>
    <property type="evidence" value="ECO:0007669"/>
    <property type="project" value="UniProtKB-UniRule"/>
</dbReference>
<name>A0A432W5E5_9GAMM</name>
<comment type="caution">
    <text evidence="10">The sequence shown here is derived from an EMBL/GenBank/DDBJ whole genome shotgun (WGS) entry which is preliminary data.</text>
</comment>
<dbReference type="HAMAP" id="MF_00147_B">
    <property type="entry name" value="TIM_B"/>
    <property type="match status" value="1"/>
</dbReference>
<dbReference type="PROSITE" id="PS00171">
    <property type="entry name" value="TIM_1"/>
    <property type="match status" value="1"/>
</dbReference>
<dbReference type="EMBL" id="PIPL01000001">
    <property type="protein sequence ID" value="RUO25261.1"/>
    <property type="molecule type" value="Genomic_DNA"/>
</dbReference>
<dbReference type="InterPro" id="IPR020861">
    <property type="entry name" value="Triosephosphate_isomerase_AS"/>
</dbReference>
<comment type="similarity">
    <text evidence="3 8 9">Belongs to the triosephosphate isomerase family.</text>
</comment>
<dbReference type="Pfam" id="PF00121">
    <property type="entry name" value="TIM"/>
    <property type="match status" value="1"/>
</dbReference>
<keyword evidence="7 8" id="KW-0413">Isomerase</keyword>
<dbReference type="OrthoDB" id="9809429at2"/>
<dbReference type="GO" id="GO:0019563">
    <property type="term" value="P:glycerol catabolic process"/>
    <property type="evidence" value="ECO:0007669"/>
    <property type="project" value="TreeGrafter"/>
</dbReference>
<dbReference type="EC" id="5.3.1.1" evidence="8 9"/>
<dbReference type="InterPro" id="IPR022896">
    <property type="entry name" value="TrioseP_Isoase_bac/euk"/>
</dbReference>
<comment type="pathway">
    <text evidence="1 8 9">Carbohydrate degradation; glycolysis; D-glyceraldehyde 3-phosphate from glycerone phosphate: step 1/1.</text>
</comment>
<comment type="subunit">
    <text evidence="8 9">Homodimer.</text>
</comment>
<accession>A0A432W5E5</accession>
<dbReference type="UniPathway" id="UPA00138"/>
<dbReference type="GO" id="GO:0006094">
    <property type="term" value="P:gluconeogenesis"/>
    <property type="evidence" value="ECO:0007669"/>
    <property type="project" value="UniProtKB-UniRule"/>
</dbReference>
<dbReference type="PANTHER" id="PTHR21139:SF42">
    <property type="entry name" value="TRIOSEPHOSPHATE ISOMERASE"/>
    <property type="match status" value="1"/>
</dbReference>
<dbReference type="GO" id="GO:0005829">
    <property type="term" value="C:cytosol"/>
    <property type="evidence" value="ECO:0007669"/>
    <property type="project" value="TreeGrafter"/>
</dbReference>
<reference evidence="10 11" key="1">
    <citation type="journal article" date="2011" name="Front. Microbiol.">
        <title>Genomic signatures of strain selection and enhancement in Bacillus atrophaeus var. globigii, a historical biowarfare simulant.</title>
        <authorList>
            <person name="Gibbons H.S."/>
            <person name="Broomall S.M."/>
            <person name="McNew L.A."/>
            <person name="Daligault H."/>
            <person name="Chapman C."/>
            <person name="Bruce D."/>
            <person name="Karavis M."/>
            <person name="Krepps M."/>
            <person name="McGregor P.A."/>
            <person name="Hong C."/>
            <person name="Park K.H."/>
            <person name="Akmal A."/>
            <person name="Feldman A."/>
            <person name="Lin J.S."/>
            <person name="Chang W.E."/>
            <person name="Higgs B.W."/>
            <person name="Demirev P."/>
            <person name="Lindquist J."/>
            <person name="Liem A."/>
            <person name="Fochler E."/>
            <person name="Read T.D."/>
            <person name="Tapia R."/>
            <person name="Johnson S."/>
            <person name="Bishop-Lilly K.A."/>
            <person name="Detter C."/>
            <person name="Han C."/>
            <person name="Sozhamannan S."/>
            <person name="Rosenzweig C.N."/>
            <person name="Skowronski E.W."/>
        </authorList>
    </citation>
    <scope>NUCLEOTIDE SEQUENCE [LARGE SCALE GENOMIC DNA]</scope>
    <source>
        <strain evidence="10 11">MLST1</strain>
    </source>
</reference>
<keyword evidence="4 8" id="KW-0312">Gluconeogenesis</keyword>
<evidence type="ECO:0000256" key="7">
    <source>
        <dbReference type="ARBA" id="ARBA00023235"/>
    </source>
</evidence>
<protein>
    <recommendedName>
        <fullName evidence="8 9">Triosephosphate isomerase</fullName>
        <shortName evidence="8">TIM</shortName>
        <shortName evidence="8">TPI</shortName>
        <ecNumber evidence="8 9">5.3.1.1</ecNumber>
    </recommendedName>
    <alternativeName>
        <fullName evidence="8">Triose-phosphate isomerase</fullName>
    </alternativeName>
</protein>
<dbReference type="InterPro" id="IPR000652">
    <property type="entry name" value="Triosephosphate_isomerase"/>
</dbReference>
<dbReference type="InterPro" id="IPR013785">
    <property type="entry name" value="Aldolase_TIM"/>
</dbReference>
<proteinExistence type="inferred from homology"/>
<dbReference type="CDD" id="cd00311">
    <property type="entry name" value="TIM"/>
    <property type="match status" value="1"/>
</dbReference>
<sequence>MRQSLVIANWKLNGDLELVNFMVSALASESYTADVVICPPAPYLSALQQRTQNTELAVGGQNCSSFQQGAYTGEISASMLKEVGCEYVLVGHSERRSLFAEDDQVVASKLVAAQEAGLTAVLCVGESLTQREAGQTMSVVKQQLLSALQNADLNRLVVAYEPVWAIGTGMTASPEQAQEVHQEIRALLATIDAQQAQKISLLYGGSVKADNAEIIFAQEDIDGGLIGGASLVAEQFRAICSAVKG</sequence>
<gene>
    <name evidence="8" type="primary">tpiA</name>
    <name evidence="10" type="ORF">CWE09_00530</name>
</gene>
<dbReference type="UniPathway" id="UPA00109">
    <property type="reaction ID" value="UER00189"/>
</dbReference>
<evidence type="ECO:0000256" key="9">
    <source>
        <dbReference type="RuleBase" id="RU363013"/>
    </source>
</evidence>
<feature type="binding site" evidence="8">
    <location>
        <position position="167"/>
    </location>
    <ligand>
        <name>substrate</name>
    </ligand>
</feature>
<dbReference type="NCBIfam" id="TIGR00419">
    <property type="entry name" value="tim"/>
    <property type="match status" value="1"/>
</dbReference>
<keyword evidence="6 8" id="KW-0324">Glycolysis</keyword>
<feature type="binding site" evidence="8">
    <location>
        <begin position="9"/>
        <end position="11"/>
    </location>
    <ligand>
        <name>substrate</name>
    </ligand>
</feature>
<evidence type="ECO:0000313" key="10">
    <source>
        <dbReference type="EMBL" id="RUO25261.1"/>
    </source>
</evidence>
<comment type="subcellular location">
    <subcellularLocation>
        <location evidence="8 9">Cytoplasm</location>
    </subcellularLocation>
</comment>